<reference evidence="2" key="2">
    <citation type="journal article" date="2018" name="Plant J.">
        <title>The Sorghum bicolor reference genome: improved assembly, gene annotations, a transcriptome atlas, and signatures of genome organization.</title>
        <authorList>
            <person name="McCormick R.F."/>
            <person name="Truong S.K."/>
            <person name="Sreedasyam A."/>
            <person name="Jenkins J."/>
            <person name="Shu S."/>
            <person name="Sims D."/>
            <person name="Kennedy M."/>
            <person name="Amirebrahimi M."/>
            <person name="Weers B.D."/>
            <person name="McKinley B."/>
            <person name="Mattison A."/>
            <person name="Morishige D.T."/>
            <person name="Grimwood J."/>
            <person name="Schmutz J."/>
            <person name="Mullet J.E."/>
        </authorList>
    </citation>
    <scope>NUCLEOTIDE SEQUENCE [LARGE SCALE GENOMIC DNA]</scope>
    <source>
        <strain evidence="2">cv. BTx623</strain>
    </source>
</reference>
<name>A0A1Z5SB37_SORBI</name>
<proteinExistence type="predicted"/>
<reference evidence="1 2" key="1">
    <citation type="journal article" date="2009" name="Nature">
        <title>The Sorghum bicolor genome and the diversification of grasses.</title>
        <authorList>
            <person name="Paterson A.H."/>
            <person name="Bowers J.E."/>
            <person name="Bruggmann R."/>
            <person name="Dubchak I."/>
            <person name="Grimwood J."/>
            <person name="Gundlach H."/>
            <person name="Haberer G."/>
            <person name="Hellsten U."/>
            <person name="Mitros T."/>
            <person name="Poliakov A."/>
            <person name="Schmutz J."/>
            <person name="Spannagl M."/>
            <person name="Tang H."/>
            <person name="Wang X."/>
            <person name="Wicker T."/>
            <person name="Bharti A.K."/>
            <person name="Chapman J."/>
            <person name="Feltus F.A."/>
            <person name="Gowik U."/>
            <person name="Grigoriev I.V."/>
            <person name="Lyons E."/>
            <person name="Maher C.A."/>
            <person name="Martis M."/>
            <person name="Narechania A."/>
            <person name="Otillar R.P."/>
            <person name="Penning B.W."/>
            <person name="Salamov A.A."/>
            <person name="Wang Y."/>
            <person name="Zhang L."/>
            <person name="Carpita N.C."/>
            <person name="Freeling M."/>
            <person name="Gingle A.R."/>
            <person name="Hash C.T."/>
            <person name="Keller B."/>
            <person name="Klein P."/>
            <person name="Kresovich S."/>
            <person name="McCann M.C."/>
            <person name="Ming R."/>
            <person name="Peterson D.G."/>
            <person name="Mehboob-ur-Rahman"/>
            <person name="Ware D."/>
            <person name="Westhoff P."/>
            <person name="Mayer K.F."/>
            <person name="Messing J."/>
            <person name="Rokhsar D.S."/>
        </authorList>
    </citation>
    <scope>NUCLEOTIDE SEQUENCE [LARGE SCALE GENOMIC DNA]</scope>
    <source>
        <strain evidence="2">cv. BTx623</strain>
    </source>
</reference>
<gene>
    <name evidence="1" type="ORF">SORBI_3001G485500</name>
</gene>
<evidence type="ECO:0000313" key="2">
    <source>
        <dbReference type="Proteomes" id="UP000000768"/>
    </source>
</evidence>
<dbReference type="Proteomes" id="UP000000768">
    <property type="component" value="Chromosome 1"/>
</dbReference>
<organism evidence="1 2">
    <name type="scientific">Sorghum bicolor</name>
    <name type="common">Sorghum</name>
    <name type="synonym">Sorghum vulgare</name>
    <dbReference type="NCBI Taxonomy" id="4558"/>
    <lineage>
        <taxon>Eukaryota</taxon>
        <taxon>Viridiplantae</taxon>
        <taxon>Streptophyta</taxon>
        <taxon>Embryophyta</taxon>
        <taxon>Tracheophyta</taxon>
        <taxon>Spermatophyta</taxon>
        <taxon>Magnoliopsida</taxon>
        <taxon>Liliopsida</taxon>
        <taxon>Poales</taxon>
        <taxon>Poaceae</taxon>
        <taxon>PACMAD clade</taxon>
        <taxon>Panicoideae</taxon>
        <taxon>Andropogonodae</taxon>
        <taxon>Andropogoneae</taxon>
        <taxon>Sorghinae</taxon>
        <taxon>Sorghum</taxon>
    </lineage>
</organism>
<sequence length="94" mass="10240">MRAAVCCNMHSNSRYQAGYIASGHHSCWTSLGEVIATTEHEESTTESEMDYSLIEQAISSTATPTVPAGRCPRDWVLSSEPGCSCEPVTKQERS</sequence>
<dbReference type="InParanoid" id="A0A1Z5SB37"/>
<evidence type="ECO:0000313" key="1">
    <source>
        <dbReference type="EMBL" id="OQU93138.1"/>
    </source>
</evidence>
<dbReference type="AlphaFoldDB" id="A0A1Z5SB37"/>
<dbReference type="EMBL" id="CM000760">
    <property type="protein sequence ID" value="OQU93138.1"/>
    <property type="molecule type" value="Genomic_DNA"/>
</dbReference>
<dbReference type="Gramene" id="OQU93138">
    <property type="protein sequence ID" value="OQU93138"/>
    <property type="gene ID" value="SORBI_3001G485500"/>
</dbReference>
<keyword evidence="2" id="KW-1185">Reference proteome</keyword>
<accession>A0A1Z5SB37</accession>
<protein>
    <submittedName>
        <fullName evidence="1">Uncharacterized protein</fullName>
    </submittedName>
</protein>